<reference evidence="2 4" key="2">
    <citation type="submission" date="2018-06" db="EMBL/GenBank/DDBJ databases">
        <authorList>
            <consortium name="Pathogen Informatics"/>
            <person name="Doyle S."/>
        </authorList>
    </citation>
    <scope>NUCLEOTIDE SEQUENCE [LARGE SCALE GENOMIC DNA]</scope>
    <source>
        <strain evidence="2 4">NCTC13492</strain>
    </source>
</reference>
<evidence type="ECO:0008006" key="5">
    <source>
        <dbReference type="Google" id="ProtNLM"/>
    </source>
</evidence>
<dbReference type="STRING" id="445960.SAMN05421542_3181"/>
<protein>
    <recommendedName>
        <fullName evidence="5">Lipoprotein</fullName>
    </recommendedName>
</protein>
<dbReference type="Proteomes" id="UP000199426">
    <property type="component" value="Unassembled WGS sequence"/>
</dbReference>
<dbReference type="AlphaFoldDB" id="A0A2X2WPS5"/>
<proteinExistence type="predicted"/>
<name>A0A2X2WPS5_CHRJE</name>
<dbReference type="PROSITE" id="PS51257">
    <property type="entry name" value="PROKAR_LIPOPROTEIN"/>
    <property type="match status" value="1"/>
</dbReference>
<evidence type="ECO:0000313" key="2">
    <source>
        <dbReference type="EMBL" id="SQB45372.1"/>
    </source>
</evidence>
<dbReference type="OrthoDB" id="883995at2"/>
<dbReference type="EMBL" id="FNEG01000005">
    <property type="protein sequence ID" value="SDJ32235.1"/>
    <property type="molecule type" value="Genomic_DNA"/>
</dbReference>
<dbReference type="Proteomes" id="UP000251670">
    <property type="component" value="Unassembled WGS sequence"/>
</dbReference>
<organism evidence="2 4">
    <name type="scientific">Chryseobacterium jejuense</name>
    <dbReference type="NCBI Taxonomy" id="445960"/>
    <lineage>
        <taxon>Bacteria</taxon>
        <taxon>Pseudomonadati</taxon>
        <taxon>Bacteroidota</taxon>
        <taxon>Flavobacteriia</taxon>
        <taxon>Flavobacteriales</taxon>
        <taxon>Weeksellaceae</taxon>
        <taxon>Chryseobacterium group</taxon>
        <taxon>Chryseobacterium</taxon>
    </lineage>
</organism>
<dbReference type="EMBL" id="UAWB01000006">
    <property type="protein sequence ID" value="SQB45372.1"/>
    <property type="molecule type" value="Genomic_DNA"/>
</dbReference>
<sequence length="214" mass="24885">MRYFSIVLVIILLQACNKKKEEQLTVSSKTELKESKGKVDSTGHNSKEISEEVKDGQDDVMLAEDIRFNGKTKRIFDLRDFEKVFGKPDSIRLMADENPCAYIFDEGTLEDKYLYKNGSCFENSEEKVGVNEFRFLNGNFILYKGERIDAKTTLDDIRKIFPNSVRNIEKLERPGEGELPVIRLREDKAGISDGHINIYFKNNRVHSIWWWFPC</sequence>
<keyword evidence="3" id="KW-1185">Reference proteome</keyword>
<evidence type="ECO:0000313" key="4">
    <source>
        <dbReference type="Proteomes" id="UP000251670"/>
    </source>
</evidence>
<gene>
    <name evidence="2" type="ORF">NCTC13492_02713</name>
    <name evidence="1" type="ORF">SAMN05421542_3181</name>
</gene>
<dbReference type="RefSeq" id="WP_089737426.1">
    <property type="nucleotide sequence ID" value="NZ_FNEG01000005.1"/>
</dbReference>
<evidence type="ECO:0000313" key="1">
    <source>
        <dbReference type="EMBL" id="SDJ32235.1"/>
    </source>
</evidence>
<evidence type="ECO:0000313" key="3">
    <source>
        <dbReference type="Proteomes" id="UP000199426"/>
    </source>
</evidence>
<accession>A0A2X2WPS5</accession>
<reference evidence="1 3" key="1">
    <citation type="submission" date="2016-10" db="EMBL/GenBank/DDBJ databases">
        <authorList>
            <person name="Varghese N."/>
            <person name="Submissions S."/>
        </authorList>
    </citation>
    <scope>NUCLEOTIDE SEQUENCE [LARGE SCALE GENOMIC DNA]</scope>
    <source>
        <strain evidence="1 3">DSM 19299</strain>
    </source>
</reference>